<accession>A0ABP0NL18</accession>
<feature type="region of interest" description="Disordered" evidence="1">
    <location>
        <begin position="1"/>
        <end position="20"/>
    </location>
</feature>
<reference evidence="2 3" key="1">
    <citation type="submission" date="2024-02" db="EMBL/GenBank/DDBJ databases">
        <authorList>
            <person name="Chen Y."/>
            <person name="Shah S."/>
            <person name="Dougan E. K."/>
            <person name="Thang M."/>
            <person name="Chan C."/>
        </authorList>
    </citation>
    <scope>NUCLEOTIDE SEQUENCE [LARGE SCALE GENOMIC DNA]</scope>
</reference>
<evidence type="ECO:0000256" key="1">
    <source>
        <dbReference type="SAM" id="MobiDB-lite"/>
    </source>
</evidence>
<evidence type="ECO:0000313" key="2">
    <source>
        <dbReference type="EMBL" id="CAK9063484.1"/>
    </source>
</evidence>
<feature type="compositionally biased region" description="Gly residues" evidence="1">
    <location>
        <begin position="46"/>
        <end position="58"/>
    </location>
</feature>
<name>A0ABP0NL18_9DINO</name>
<organism evidence="2 3">
    <name type="scientific">Durusdinium trenchii</name>
    <dbReference type="NCBI Taxonomy" id="1381693"/>
    <lineage>
        <taxon>Eukaryota</taxon>
        <taxon>Sar</taxon>
        <taxon>Alveolata</taxon>
        <taxon>Dinophyceae</taxon>
        <taxon>Suessiales</taxon>
        <taxon>Symbiodiniaceae</taxon>
        <taxon>Durusdinium</taxon>
    </lineage>
</organism>
<feature type="region of interest" description="Disordered" evidence="1">
    <location>
        <begin position="83"/>
        <end position="151"/>
    </location>
</feature>
<comment type="caution">
    <text evidence="2">The sequence shown here is derived from an EMBL/GenBank/DDBJ whole genome shotgun (WGS) entry which is preliminary data.</text>
</comment>
<keyword evidence="3" id="KW-1185">Reference proteome</keyword>
<protein>
    <submittedName>
        <fullName evidence="2">Uncharacterized protein</fullName>
    </submittedName>
</protein>
<feature type="compositionally biased region" description="Basic and acidic residues" evidence="1">
    <location>
        <begin position="84"/>
        <end position="119"/>
    </location>
</feature>
<gene>
    <name evidence="2" type="ORF">CCMP2556_LOCUS31205</name>
</gene>
<dbReference type="Proteomes" id="UP001642484">
    <property type="component" value="Unassembled WGS sequence"/>
</dbReference>
<dbReference type="EMBL" id="CAXAMN010021799">
    <property type="protein sequence ID" value="CAK9063484.1"/>
    <property type="molecule type" value="Genomic_DNA"/>
</dbReference>
<proteinExistence type="predicted"/>
<feature type="region of interest" description="Disordered" evidence="1">
    <location>
        <begin position="34"/>
        <end position="59"/>
    </location>
</feature>
<sequence>MTQKWRSLRTGPWQKSWTPGAKTELVRFAAEEAVQSELASQAETRPGGGTPVSVGGGSHSVAHDAEVALLAYRSVQEVLSVVAERPEPERPPQRPVERPARPPPERPERPARREPERPEQPVAPVRPAGQDQDRTIIDAPTSATISQRRNVRPVIQRSGSVLVDPNLTAQLCSLLNAPETPPGEDARMCREPLPRRARNPETPPGEEARMRREPLQLVNPPVAPQVFLKLLNLTAHLSRAQQGPPYEVAAPHPTKRLAKVMSTRLWKKKFSTSWICYVCRLRNPKQPRSSVSLMAFASITWNSFAICQC</sequence>
<evidence type="ECO:0000313" key="3">
    <source>
        <dbReference type="Proteomes" id="UP001642484"/>
    </source>
</evidence>